<protein>
    <submittedName>
        <fullName evidence="3">Transposase</fullName>
    </submittedName>
</protein>
<organism evidence="2 3">
    <name type="scientific">Toxocara canis</name>
    <name type="common">Canine roundworm</name>
    <dbReference type="NCBI Taxonomy" id="6265"/>
    <lineage>
        <taxon>Eukaryota</taxon>
        <taxon>Metazoa</taxon>
        <taxon>Ecdysozoa</taxon>
        <taxon>Nematoda</taxon>
        <taxon>Chromadorea</taxon>
        <taxon>Rhabditida</taxon>
        <taxon>Spirurina</taxon>
        <taxon>Ascaridomorpha</taxon>
        <taxon>Ascaridoidea</taxon>
        <taxon>Toxocaridae</taxon>
        <taxon>Toxocara</taxon>
    </lineage>
</organism>
<proteinExistence type="predicted"/>
<dbReference type="WBParaSite" id="TCNE_0000988101-mRNA-1">
    <property type="protein sequence ID" value="TCNE_0000988101-mRNA-1"/>
    <property type="gene ID" value="TCNE_0000988101"/>
</dbReference>
<evidence type="ECO:0000313" key="2">
    <source>
        <dbReference type="Proteomes" id="UP000050794"/>
    </source>
</evidence>
<reference evidence="3" key="1">
    <citation type="submission" date="2016-06" db="UniProtKB">
        <authorList>
            <consortium name="WormBaseParasite"/>
        </authorList>
    </citation>
    <scope>IDENTIFICATION</scope>
</reference>
<gene>
    <name evidence="1" type="ORF">TCNE_LOCUS9881</name>
</gene>
<dbReference type="EMBL" id="UYWY01020313">
    <property type="protein sequence ID" value="VDM41202.1"/>
    <property type="molecule type" value="Genomic_DNA"/>
</dbReference>
<sequence length="81" mass="9483">MRRADWIAFTKLLDILTDRKPPPPVKAELFNCTTLLVMLYGCETWNTTLAEERKLAVTQRAMERPMEGINRLRHIPNEEDL</sequence>
<dbReference type="AlphaFoldDB" id="A0A183UN11"/>
<name>A0A183UN11_TOXCA</name>
<reference evidence="1 2" key="2">
    <citation type="submission" date="2018-11" db="EMBL/GenBank/DDBJ databases">
        <authorList>
            <consortium name="Pathogen Informatics"/>
        </authorList>
    </citation>
    <scope>NUCLEOTIDE SEQUENCE [LARGE SCALE GENOMIC DNA]</scope>
</reference>
<evidence type="ECO:0000313" key="3">
    <source>
        <dbReference type="WBParaSite" id="TCNE_0000988101-mRNA-1"/>
    </source>
</evidence>
<accession>A0A183UN11</accession>
<keyword evidence="2" id="KW-1185">Reference proteome</keyword>
<evidence type="ECO:0000313" key="1">
    <source>
        <dbReference type="EMBL" id="VDM41202.1"/>
    </source>
</evidence>
<dbReference type="Proteomes" id="UP000050794">
    <property type="component" value="Unassembled WGS sequence"/>
</dbReference>